<evidence type="ECO:0000256" key="6">
    <source>
        <dbReference type="HAMAP-Rule" id="MF_00360"/>
    </source>
</evidence>
<reference evidence="8 9" key="1">
    <citation type="journal article" date="2007" name="Proc. Natl. Acad. Sci. U.S.A.">
        <title>The genome of Syntrophus aciditrophicus: life at the thermodynamic limit of microbial growth.</title>
        <authorList>
            <person name="McInerney M.J."/>
            <person name="Rohlin L."/>
            <person name="Mouttaki H."/>
            <person name="Kim U."/>
            <person name="Krupp R.S."/>
            <person name="Rios-Hernandez L."/>
            <person name="Sieber J."/>
            <person name="Struchtemeyer C.G."/>
            <person name="Bhattacharyya A."/>
            <person name="Campbell J.W."/>
            <person name="Gunsalus R.P."/>
        </authorList>
    </citation>
    <scope>NUCLEOTIDE SEQUENCE [LARGE SCALE GENOMIC DNA]</scope>
    <source>
        <strain evidence="8 9">SB</strain>
    </source>
</reference>
<dbReference type="CDD" id="cd00473">
    <property type="entry name" value="bS6"/>
    <property type="match status" value="1"/>
</dbReference>
<dbReference type="EMBL" id="CP000252">
    <property type="protein sequence ID" value="ABC77754.1"/>
    <property type="molecule type" value="Genomic_DNA"/>
</dbReference>
<name>Q2LUJ8_SYNAS</name>
<dbReference type="PANTHER" id="PTHR21011:SF1">
    <property type="entry name" value="SMALL RIBOSOMAL SUBUNIT PROTEIN BS6M"/>
    <property type="match status" value="1"/>
</dbReference>
<evidence type="ECO:0000256" key="4">
    <source>
        <dbReference type="ARBA" id="ARBA00035104"/>
    </source>
</evidence>
<evidence type="ECO:0000256" key="3">
    <source>
        <dbReference type="ARBA" id="ARBA00023274"/>
    </source>
</evidence>
<feature type="region of interest" description="Disordered" evidence="7">
    <location>
        <begin position="133"/>
        <end position="173"/>
    </location>
</feature>
<dbReference type="GO" id="GO:0003735">
    <property type="term" value="F:structural constituent of ribosome"/>
    <property type="evidence" value="ECO:0007669"/>
    <property type="project" value="InterPro"/>
</dbReference>
<evidence type="ECO:0000256" key="1">
    <source>
        <dbReference type="ARBA" id="ARBA00009512"/>
    </source>
</evidence>
<feature type="compositionally biased region" description="Low complexity" evidence="7">
    <location>
        <begin position="139"/>
        <end position="155"/>
    </location>
</feature>
<dbReference type="HOGENOM" id="CLU_113441_4_0_7"/>
<dbReference type="AlphaFoldDB" id="Q2LUJ8"/>
<keyword evidence="2 6" id="KW-0689">Ribosomal protein</keyword>
<dbReference type="InterPro" id="IPR020814">
    <property type="entry name" value="Ribosomal_S6_plastid/chlpt"/>
</dbReference>
<keyword evidence="6" id="KW-0699">rRNA-binding</keyword>
<dbReference type="InterPro" id="IPR014717">
    <property type="entry name" value="Transl_elong_EF1B/ribsomal_bS6"/>
</dbReference>
<dbReference type="PANTHER" id="PTHR21011">
    <property type="entry name" value="MITOCHONDRIAL 28S RIBOSOMAL PROTEIN S6"/>
    <property type="match status" value="1"/>
</dbReference>
<comment type="similarity">
    <text evidence="1 6">Belongs to the bacterial ribosomal protein bS6 family.</text>
</comment>
<evidence type="ECO:0000313" key="9">
    <source>
        <dbReference type="Proteomes" id="UP000001933"/>
    </source>
</evidence>
<proteinExistence type="inferred from homology"/>
<protein>
    <recommendedName>
        <fullName evidence="5 6">Small ribosomal subunit protein bS6</fullName>
    </recommendedName>
</protein>
<keyword evidence="9" id="KW-1185">Reference proteome</keyword>
<dbReference type="STRING" id="56780.SYN_00644"/>
<dbReference type="InterPro" id="IPR035980">
    <property type="entry name" value="Ribosomal_bS6_sf"/>
</dbReference>
<dbReference type="InParanoid" id="Q2LUJ8"/>
<evidence type="ECO:0000256" key="2">
    <source>
        <dbReference type="ARBA" id="ARBA00022980"/>
    </source>
</evidence>
<dbReference type="SUPFAM" id="SSF54995">
    <property type="entry name" value="Ribosomal protein S6"/>
    <property type="match status" value="1"/>
</dbReference>
<dbReference type="FunCoup" id="Q2LUJ8">
    <property type="interactions" value="523"/>
</dbReference>
<dbReference type="GO" id="GO:0006412">
    <property type="term" value="P:translation"/>
    <property type="evidence" value="ECO:0007669"/>
    <property type="project" value="UniProtKB-UniRule"/>
</dbReference>
<dbReference type="KEGG" id="sat:SYN_00644"/>
<dbReference type="GO" id="GO:0070181">
    <property type="term" value="F:small ribosomal subunit rRNA binding"/>
    <property type="evidence" value="ECO:0007669"/>
    <property type="project" value="TreeGrafter"/>
</dbReference>
<dbReference type="GO" id="GO:0022627">
    <property type="term" value="C:cytosolic small ribosomal subunit"/>
    <property type="evidence" value="ECO:0007669"/>
    <property type="project" value="TreeGrafter"/>
</dbReference>
<gene>
    <name evidence="6" type="primary">rpsF</name>
    <name evidence="8" type="ORF">SYN_00644</name>
</gene>
<sequence length="173" mass="18777">MKVSLSGLGVRTSEPRGGKALRRYETVVIAQANLPEDDMTGLIERYNSIIADRKGTVVKIDRWGVRKLAYDIRKQTRGAYVIYDFAGTSDVVAELERNLKIDDNVLKYMTVLTDPETTAENIMKEITALAKKETEEKVAASAETAAETPAAAPSAQTGEPAGSSEAPTAVEEK</sequence>
<accession>Q2LUJ8</accession>
<evidence type="ECO:0000256" key="5">
    <source>
        <dbReference type="ARBA" id="ARBA00035294"/>
    </source>
</evidence>
<evidence type="ECO:0000313" key="8">
    <source>
        <dbReference type="EMBL" id="ABC77754.1"/>
    </source>
</evidence>
<dbReference type="Gene3D" id="3.30.70.60">
    <property type="match status" value="1"/>
</dbReference>
<comment type="function">
    <text evidence="4 6">Binds together with bS18 to 16S ribosomal RNA.</text>
</comment>
<dbReference type="eggNOG" id="COG0360">
    <property type="taxonomic scope" value="Bacteria"/>
</dbReference>
<keyword evidence="3 6" id="KW-0687">Ribonucleoprotein</keyword>
<dbReference type="Pfam" id="PF01250">
    <property type="entry name" value="Ribosomal_S6"/>
    <property type="match status" value="1"/>
</dbReference>
<organism evidence="8 9">
    <name type="scientific">Syntrophus aciditrophicus (strain SB)</name>
    <dbReference type="NCBI Taxonomy" id="56780"/>
    <lineage>
        <taxon>Bacteria</taxon>
        <taxon>Pseudomonadati</taxon>
        <taxon>Thermodesulfobacteriota</taxon>
        <taxon>Syntrophia</taxon>
        <taxon>Syntrophales</taxon>
        <taxon>Syntrophaceae</taxon>
        <taxon>Syntrophus</taxon>
    </lineage>
</organism>
<dbReference type="Proteomes" id="UP000001933">
    <property type="component" value="Chromosome"/>
</dbReference>
<dbReference type="HAMAP" id="MF_00360">
    <property type="entry name" value="Ribosomal_bS6"/>
    <property type="match status" value="1"/>
</dbReference>
<evidence type="ECO:0000256" key="7">
    <source>
        <dbReference type="SAM" id="MobiDB-lite"/>
    </source>
</evidence>
<keyword evidence="6" id="KW-0694">RNA-binding</keyword>
<dbReference type="NCBIfam" id="TIGR00166">
    <property type="entry name" value="S6"/>
    <property type="match status" value="1"/>
</dbReference>
<dbReference type="InterPro" id="IPR000529">
    <property type="entry name" value="Ribosomal_bS6"/>
</dbReference>